<organism evidence="4 5">
    <name type="scientific">Kitasatospora cinereorecta</name>
    <dbReference type="NCBI Taxonomy" id="285560"/>
    <lineage>
        <taxon>Bacteria</taxon>
        <taxon>Bacillati</taxon>
        <taxon>Actinomycetota</taxon>
        <taxon>Actinomycetes</taxon>
        <taxon>Kitasatosporales</taxon>
        <taxon>Streptomycetaceae</taxon>
        <taxon>Kitasatospora</taxon>
    </lineage>
</organism>
<dbReference type="RefSeq" id="WP_346140683.1">
    <property type="nucleotide sequence ID" value="NZ_BAAAUA010000002.1"/>
</dbReference>
<feature type="region of interest" description="Disordered" evidence="1">
    <location>
        <begin position="208"/>
        <end position="238"/>
    </location>
</feature>
<feature type="signal peptide" evidence="3">
    <location>
        <begin position="1"/>
        <end position="33"/>
    </location>
</feature>
<sequence>MHAFSARRRLATVAAVAVLAGGVQFLATDTAWACEGPYRANNPIISKEAEQRHHSAAPAADFVQPAPLTLAAGSPTEIGVEFANTSGAEFEAAAPTLTLKDAGGKQRLRLKDVTVEVMRDGAWQKLGIDDGCGGEAIRVDTSPLMQHLPDGRAARALFRVGLAAGAPTDLTALSVTTSAFAEVTGTGTAHSTTIEVTHPDTEPVAVTSATDRTAAPATPSSAPTTPVPAGTSELARTGPGAPTGLLAAPAAALAALGTGILIVARRRRTHR</sequence>
<name>A0ABW0VC47_9ACTN</name>
<keyword evidence="2" id="KW-1133">Transmembrane helix</keyword>
<gene>
    <name evidence="4" type="ORF">ACFPZF_13830</name>
</gene>
<feature type="transmembrane region" description="Helical" evidence="2">
    <location>
        <begin position="244"/>
        <end position="264"/>
    </location>
</feature>
<dbReference type="EMBL" id="JBHSOC010000019">
    <property type="protein sequence ID" value="MFC5642424.1"/>
    <property type="molecule type" value="Genomic_DNA"/>
</dbReference>
<protein>
    <recommendedName>
        <fullName evidence="6">Gram-positive cocci surface proteins LPxTG domain-containing protein</fullName>
    </recommendedName>
</protein>
<evidence type="ECO:0000256" key="1">
    <source>
        <dbReference type="SAM" id="MobiDB-lite"/>
    </source>
</evidence>
<keyword evidence="5" id="KW-1185">Reference proteome</keyword>
<evidence type="ECO:0008006" key="6">
    <source>
        <dbReference type="Google" id="ProtNLM"/>
    </source>
</evidence>
<feature type="chain" id="PRO_5046085777" description="Gram-positive cocci surface proteins LPxTG domain-containing protein" evidence="3">
    <location>
        <begin position="34"/>
        <end position="271"/>
    </location>
</feature>
<proteinExistence type="predicted"/>
<keyword evidence="2" id="KW-0812">Transmembrane</keyword>
<dbReference type="Proteomes" id="UP001596066">
    <property type="component" value="Unassembled WGS sequence"/>
</dbReference>
<evidence type="ECO:0000256" key="3">
    <source>
        <dbReference type="SAM" id="SignalP"/>
    </source>
</evidence>
<evidence type="ECO:0000256" key="2">
    <source>
        <dbReference type="SAM" id="Phobius"/>
    </source>
</evidence>
<comment type="caution">
    <text evidence="4">The sequence shown here is derived from an EMBL/GenBank/DDBJ whole genome shotgun (WGS) entry which is preliminary data.</text>
</comment>
<keyword evidence="3" id="KW-0732">Signal</keyword>
<evidence type="ECO:0000313" key="4">
    <source>
        <dbReference type="EMBL" id="MFC5642424.1"/>
    </source>
</evidence>
<keyword evidence="2" id="KW-0472">Membrane</keyword>
<reference evidence="5" key="1">
    <citation type="journal article" date="2019" name="Int. J. Syst. Evol. Microbiol.">
        <title>The Global Catalogue of Microorganisms (GCM) 10K type strain sequencing project: providing services to taxonomists for standard genome sequencing and annotation.</title>
        <authorList>
            <consortium name="The Broad Institute Genomics Platform"/>
            <consortium name="The Broad Institute Genome Sequencing Center for Infectious Disease"/>
            <person name="Wu L."/>
            <person name="Ma J."/>
        </authorList>
    </citation>
    <scope>NUCLEOTIDE SEQUENCE [LARGE SCALE GENOMIC DNA]</scope>
    <source>
        <strain evidence="5">CGMCC 4.1622</strain>
    </source>
</reference>
<accession>A0ABW0VC47</accession>
<evidence type="ECO:0000313" key="5">
    <source>
        <dbReference type="Proteomes" id="UP001596066"/>
    </source>
</evidence>